<dbReference type="GeneID" id="13883377"/>
<dbReference type="FunCoup" id="H2AW11">
    <property type="interactions" value="277"/>
</dbReference>
<dbReference type="PANTHER" id="PTHR43595:SF1">
    <property type="entry name" value="SMALL RIBOSOMAL SUBUNIT PROTEIN MS43"/>
    <property type="match status" value="1"/>
</dbReference>
<protein>
    <recommendedName>
        <fullName evidence="2">Manganese/iron superoxide dismutase C-terminal domain-containing protein</fullName>
    </recommendedName>
</protein>
<dbReference type="InterPro" id="IPR036314">
    <property type="entry name" value="SOD_C_sf"/>
</dbReference>
<dbReference type="eggNOG" id="KOG0876">
    <property type="taxonomic scope" value="Eukaryota"/>
</dbReference>
<dbReference type="HOGENOM" id="CLU_057349_0_0_1"/>
<reference evidence="3 4" key="1">
    <citation type="journal article" date="2011" name="Proc. Natl. Acad. Sci. U.S.A.">
        <title>Evolutionary erosion of yeast sex chromosomes by mating-type switching accidents.</title>
        <authorList>
            <person name="Gordon J.L."/>
            <person name="Armisen D."/>
            <person name="Proux-Wera E."/>
            <person name="Oheigeartaigh S.S."/>
            <person name="Byrne K.P."/>
            <person name="Wolfe K.H."/>
        </authorList>
    </citation>
    <scope>NUCLEOTIDE SEQUENCE [LARGE SCALE GENOMIC DNA]</scope>
    <source>
        <strain evidence="4">ATCC 22294 / BCRC 22015 / CBS 2517 / CECT 1963 / NBRC 1671 / NRRL Y-8276</strain>
    </source>
</reference>
<dbReference type="SUPFAM" id="SSF54719">
    <property type="entry name" value="Fe,Mn superoxide dismutase (SOD), C-terminal domain"/>
    <property type="match status" value="1"/>
</dbReference>
<dbReference type="KEGG" id="kaf:KAFR_0E04100"/>
<dbReference type="PANTHER" id="PTHR43595">
    <property type="entry name" value="37S RIBOSOMAL PROTEIN S26, MITOCHONDRIAL"/>
    <property type="match status" value="1"/>
</dbReference>
<feature type="domain" description="Manganese/iron superoxide dismutase C-terminal" evidence="2">
    <location>
        <begin position="232"/>
        <end position="290"/>
    </location>
</feature>
<dbReference type="STRING" id="1071382.H2AW11"/>
<dbReference type="Proteomes" id="UP000005220">
    <property type="component" value="Chromosome 5"/>
</dbReference>
<dbReference type="Gene3D" id="3.55.40.20">
    <property type="entry name" value="Iron/manganese superoxide dismutase, C-terminal domain"/>
    <property type="match status" value="1"/>
</dbReference>
<evidence type="ECO:0000313" key="3">
    <source>
        <dbReference type="EMBL" id="CCF58561.1"/>
    </source>
</evidence>
<organism evidence="3 4">
    <name type="scientific">Kazachstania africana (strain ATCC 22294 / BCRC 22015 / CBS 2517 / CECT 1963 / NBRC 1671 / NRRL Y-8276)</name>
    <name type="common">Yeast</name>
    <name type="synonym">Kluyveromyces africanus</name>
    <dbReference type="NCBI Taxonomy" id="1071382"/>
    <lineage>
        <taxon>Eukaryota</taxon>
        <taxon>Fungi</taxon>
        <taxon>Dikarya</taxon>
        <taxon>Ascomycota</taxon>
        <taxon>Saccharomycotina</taxon>
        <taxon>Saccharomycetes</taxon>
        <taxon>Saccharomycetales</taxon>
        <taxon>Saccharomycetaceae</taxon>
        <taxon>Kazachstania</taxon>
    </lineage>
</organism>
<accession>H2AW11</accession>
<evidence type="ECO:0000259" key="2">
    <source>
        <dbReference type="Pfam" id="PF02777"/>
    </source>
</evidence>
<evidence type="ECO:0000256" key="1">
    <source>
        <dbReference type="ARBA" id="ARBA00037226"/>
    </source>
</evidence>
<dbReference type="GO" id="GO:0003735">
    <property type="term" value="F:structural constituent of ribosome"/>
    <property type="evidence" value="ECO:0007669"/>
    <property type="project" value="EnsemblFungi"/>
</dbReference>
<gene>
    <name evidence="3" type="primary">KAFR0E04100</name>
    <name evidence="3" type="ORF">KAFR_0E04100</name>
</gene>
<dbReference type="OrthoDB" id="275227at2759"/>
<dbReference type="EMBL" id="HE650825">
    <property type="protein sequence ID" value="CCF58561.1"/>
    <property type="molecule type" value="Genomic_DNA"/>
</dbReference>
<comment type="function">
    <text evidence="1">Component of the mitochondrial ribosome (mitoribosome), a dedicated translation machinery responsible for the synthesis of mitochondrial genome-encoded proteins, including at least some of the essential transmembrane subunits of the mitochondrial respiratory chain. The mitoribosomes are attached to the mitochondrial inner membrane and translation products are cotranslationally integrated into the membrane.</text>
</comment>
<dbReference type="InterPro" id="IPR019832">
    <property type="entry name" value="Mn/Fe_SOD_C"/>
</dbReference>
<dbReference type="RefSeq" id="XP_003957696.1">
    <property type="nucleotide sequence ID" value="XM_003957647.1"/>
</dbReference>
<name>H2AW11_KAZAF</name>
<proteinExistence type="predicted"/>
<dbReference type="Pfam" id="PF02777">
    <property type="entry name" value="Sod_Fe_C"/>
    <property type="match status" value="1"/>
</dbReference>
<dbReference type="GO" id="GO:0005763">
    <property type="term" value="C:mitochondrial small ribosomal subunit"/>
    <property type="evidence" value="ECO:0007669"/>
    <property type="project" value="EnsemblFungi"/>
</dbReference>
<dbReference type="GO" id="GO:0004784">
    <property type="term" value="F:superoxide dismutase activity"/>
    <property type="evidence" value="ECO:0007669"/>
    <property type="project" value="InterPro"/>
</dbReference>
<dbReference type="AlphaFoldDB" id="H2AW11"/>
<dbReference type="InParanoid" id="H2AW11"/>
<keyword evidence="4" id="KW-1185">Reference proteome</keyword>
<dbReference type="GO" id="GO:0046872">
    <property type="term" value="F:metal ion binding"/>
    <property type="evidence" value="ECO:0007669"/>
    <property type="project" value="InterPro"/>
</dbReference>
<evidence type="ECO:0000313" key="4">
    <source>
        <dbReference type="Proteomes" id="UP000005220"/>
    </source>
</evidence>
<sequence length="300" mass="34374">MLSSRGIQAARPSQRWFQTVALEHLQRNEPLRGIFSAKGLETSWFKRIEMYTSKLNDLTRNNTELQNMPIQSVITNNLNSFQKKDIVTFASLIYNLTFAMKSLKGCNIPLPDKLPGSQELLKTVGNDFSNEPINVDFIKEIENSFGSVIEFRTLLLNSNLAIQGDGCTWLLARKFQNKFMNATATDEVTFDKLFILNTYNGGSPFNYNRIDMINKYKAEYNKINKQAPPENDIISLEEAQLASIEKTVYIPLLAIDASPKSWLTDYGVFGKREYLNRVWESVDWNVVQSRLPKKSNIVYD</sequence>